<sequence>MRRLHRRAGSSQRGLWPELAVLSAQEQVRVGGAELYGHERVLSVTEEPGHVTTPPDVSCTPTGWSSRRAPGLRSCIPSPPITACAGRASPRGKVPIIDRSPSGPLITVTGLSGHGFKFAPVFGELAAELTMGETPELWSRRFSIAGHLDAA</sequence>
<dbReference type="OrthoDB" id="9806257at2"/>
<keyword evidence="4" id="KW-1185">Reference proteome</keyword>
<dbReference type="SUPFAM" id="SSF51905">
    <property type="entry name" value="FAD/NAD(P)-binding domain"/>
    <property type="match status" value="1"/>
</dbReference>
<reference evidence="3 4" key="1">
    <citation type="submission" date="2019-09" db="EMBL/GenBank/DDBJ databases">
        <title>Phylogeny of genus Pseudoclavibacter and closely related genus.</title>
        <authorList>
            <person name="Li Y."/>
        </authorList>
    </citation>
    <scope>NUCLEOTIDE SEQUENCE [LARGE SCALE GENOMIC DNA]</scope>
    <source>
        <strain evidence="3 4">JCM 16921</strain>
    </source>
</reference>
<feature type="region of interest" description="Disordered" evidence="1">
    <location>
        <begin position="47"/>
        <end position="70"/>
    </location>
</feature>
<dbReference type="Pfam" id="PF01266">
    <property type="entry name" value="DAO"/>
    <property type="match status" value="1"/>
</dbReference>
<accession>A0A7C8FY21</accession>
<dbReference type="Gene3D" id="3.50.50.60">
    <property type="entry name" value="FAD/NAD(P)-binding domain"/>
    <property type="match status" value="1"/>
</dbReference>
<evidence type="ECO:0000313" key="3">
    <source>
        <dbReference type="EMBL" id="KAB1633600.1"/>
    </source>
</evidence>
<feature type="domain" description="FAD dependent oxidoreductase" evidence="2">
    <location>
        <begin position="24"/>
        <end position="129"/>
    </location>
</feature>
<dbReference type="EMBL" id="WBKA01000001">
    <property type="protein sequence ID" value="KAB1633600.1"/>
    <property type="molecule type" value="Genomic_DNA"/>
</dbReference>
<evidence type="ECO:0000256" key="1">
    <source>
        <dbReference type="SAM" id="MobiDB-lite"/>
    </source>
</evidence>
<name>A0A7C8FY21_9MICO</name>
<dbReference type="AlphaFoldDB" id="A0A7C8FY21"/>
<dbReference type="InterPro" id="IPR006076">
    <property type="entry name" value="FAD-dep_OxRdtase"/>
</dbReference>
<evidence type="ECO:0000259" key="2">
    <source>
        <dbReference type="Pfam" id="PF01266"/>
    </source>
</evidence>
<protein>
    <submittedName>
        <fullName evidence="3">FAD-dependent oxidoreductase</fullName>
    </submittedName>
</protein>
<dbReference type="InterPro" id="IPR036188">
    <property type="entry name" value="FAD/NAD-bd_sf"/>
</dbReference>
<dbReference type="Proteomes" id="UP000481339">
    <property type="component" value="Unassembled WGS sequence"/>
</dbReference>
<organism evidence="3 4">
    <name type="scientific">Pseudoclavibacter caeni</name>
    <dbReference type="NCBI Taxonomy" id="908846"/>
    <lineage>
        <taxon>Bacteria</taxon>
        <taxon>Bacillati</taxon>
        <taxon>Actinomycetota</taxon>
        <taxon>Actinomycetes</taxon>
        <taxon>Micrococcales</taxon>
        <taxon>Microbacteriaceae</taxon>
        <taxon>Pseudoclavibacter</taxon>
    </lineage>
</organism>
<evidence type="ECO:0000313" key="4">
    <source>
        <dbReference type="Proteomes" id="UP000481339"/>
    </source>
</evidence>
<proteinExistence type="predicted"/>
<gene>
    <name evidence="3" type="ORF">F8O02_01340</name>
</gene>
<comment type="caution">
    <text evidence="3">The sequence shown here is derived from an EMBL/GenBank/DDBJ whole genome shotgun (WGS) entry which is preliminary data.</text>
</comment>